<feature type="compositionally biased region" description="Low complexity" evidence="1">
    <location>
        <begin position="140"/>
        <end position="149"/>
    </location>
</feature>
<keyword evidence="3" id="KW-1185">Reference proteome</keyword>
<reference evidence="2" key="1">
    <citation type="submission" date="2020-11" db="EMBL/GenBank/DDBJ databases">
        <authorList>
            <consortium name="DOE Joint Genome Institute"/>
            <person name="Ahrendt S."/>
            <person name="Riley R."/>
            <person name="Andreopoulos W."/>
            <person name="Labutti K."/>
            <person name="Pangilinan J."/>
            <person name="Ruiz-Duenas F.J."/>
            <person name="Barrasa J.M."/>
            <person name="Sanchez-Garcia M."/>
            <person name="Camarero S."/>
            <person name="Miyauchi S."/>
            <person name="Serrano A."/>
            <person name="Linde D."/>
            <person name="Babiker R."/>
            <person name="Drula E."/>
            <person name="Ayuso-Fernandez I."/>
            <person name="Pacheco R."/>
            <person name="Padilla G."/>
            <person name="Ferreira P."/>
            <person name="Barriuso J."/>
            <person name="Kellner H."/>
            <person name="Castanera R."/>
            <person name="Alfaro M."/>
            <person name="Ramirez L."/>
            <person name="Pisabarro A.G."/>
            <person name="Kuo A."/>
            <person name="Tritt A."/>
            <person name="Lipzen A."/>
            <person name="He G."/>
            <person name="Yan M."/>
            <person name="Ng V."/>
            <person name="Cullen D."/>
            <person name="Martin F."/>
            <person name="Rosso M.-N."/>
            <person name="Henrissat B."/>
            <person name="Hibbett D."/>
            <person name="Martinez A.T."/>
            <person name="Grigoriev I.V."/>
        </authorList>
    </citation>
    <scope>NUCLEOTIDE SEQUENCE</scope>
    <source>
        <strain evidence="2">ATCC 90797</strain>
    </source>
</reference>
<feature type="compositionally biased region" description="Basic residues" evidence="1">
    <location>
        <begin position="120"/>
        <end position="129"/>
    </location>
</feature>
<name>A0A9P5ZVX1_PLEER</name>
<protein>
    <submittedName>
        <fullName evidence="2">Uncharacterized protein</fullName>
    </submittedName>
</protein>
<organism evidence="2 3">
    <name type="scientific">Pleurotus eryngii</name>
    <name type="common">Boletus of the steppes</name>
    <dbReference type="NCBI Taxonomy" id="5323"/>
    <lineage>
        <taxon>Eukaryota</taxon>
        <taxon>Fungi</taxon>
        <taxon>Dikarya</taxon>
        <taxon>Basidiomycota</taxon>
        <taxon>Agaricomycotina</taxon>
        <taxon>Agaricomycetes</taxon>
        <taxon>Agaricomycetidae</taxon>
        <taxon>Agaricales</taxon>
        <taxon>Pleurotineae</taxon>
        <taxon>Pleurotaceae</taxon>
        <taxon>Pleurotus</taxon>
    </lineage>
</organism>
<proteinExistence type="predicted"/>
<dbReference type="OrthoDB" id="2903815at2759"/>
<evidence type="ECO:0000313" key="3">
    <source>
        <dbReference type="Proteomes" id="UP000807025"/>
    </source>
</evidence>
<comment type="caution">
    <text evidence="2">The sequence shown here is derived from an EMBL/GenBank/DDBJ whole genome shotgun (WGS) entry which is preliminary data.</text>
</comment>
<evidence type="ECO:0000313" key="2">
    <source>
        <dbReference type="EMBL" id="KAF9492751.1"/>
    </source>
</evidence>
<gene>
    <name evidence="2" type="ORF">BDN71DRAFT_1432997</name>
</gene>
<sequence>MSEHPESIPRISNPASIFFLVNGQNFAMAWEHWLQPALDLYGIATEDVNIKELHRRIRGLDLDRIKSEVPLDETLELILAETEKLVKQSQLVVESKQPQASNITASSLKASAKTAVLGKTKKIRRHGKKISPSSEAQDKPSSLNLPTSSLSTEDALEDGLSITLPLTNSCPHCSGCDKDEWISNQE</sequence>
<dbReference type="Proteomes" id="UP000807025">
    <property type="component" value="Unassembled WGS sequence"/>
</dbReference>
<dbReference type="AlphaFoldDB" id="A0A9P5ZVX1"/>
<dbReference type="EMBL" id="MU154596">
    <property type="protein sequence ID" value="KAF9492751.1"/>
    <property type="molecule type" value="Genomic_DNA"/>
</dbReference>
<evidence type="ECO:0000256" key="1">
    <source>
        <dbReference type="SAM" id="MobiDB-lite"/>
    </source>
</evidence>
<accession>A0A9P5ZVX1</accession>
<feature type="region of interest" description="Disordered" evidence="1">
    <location>
        <begin position="120"/>
        <end position="149"/>
    </location>
</feature>